<protein>
    <submittedName>
        <fullName evidence="6">Tetratricopeptide repeat protein</fullName>
    </submittedName>
</protein>
<organism evidence="6 7">
    <name type="scientific">Skeletonema marinoi</name>
    <dbReference type="NCBI Taxonomy" id="267567"/>
    <lineage>
        <taxon>Eukaryota</taxon>
        <taxon>Sar</taxon>
        <taxon>Stramenopiles</taxon>
        <taxon>Ochrophyta</taxon>
        <taxon>Bacillariophyta</taxon>
        <taxon>Coscinodiscophyceae</taxon>
        <taxon>Thalassiosirophycidae</taxon>
        <taxon>Thalassiosirales</taxon>
        <taxon>Skeletonemataceae</taxon>
        <taxon>Skeletonema</taxon>
        <taxon>Skeletonema marinoi-dohrnii complex</taxon>
    </lineage>
</organism>
<reference evidence="6" key="1">
    <citation type="submission" date="2023-06" db="EMBL/GenBank/DDBJ databases">
        <title>Survivors Of The Sea: Transcriptome response of Skeletonema marinoi to long-term dormancy.</title>
        <authorList>
            <person name="Pinder M.I.M."/>
            <person name="Kourtchenko O."/>
            <person name="Robertson E.K."/>
            <person name="Larsson T."/>
            <person name="Maumus F."/>
            <person name="Osuna-Cruz C.M."/>
            <person name="Vancaester E."/>
            <person name="Stenow R."/>
            <person name="Vandepoele K."/>
            <person name="Ploug H."/>
            <person name="Bruchert V."/>
            <person name="Godhe A."/>
            <person name="Topel M."/>
        </authorList>
    </citation>
    <scope>NUCLEOTIDE SEQUENCE</scope>
    <source>
        <strain evidence="6">R05AC</strain>
    </source>
</reference>
<sequence length="2769" mass="310031">MSRFLAWFSGSGVTDDDGHSEHSDDYSFDNEDDNIDDDDVFDTDKNDDKSAASQIANGDDDVTYGVDDAVATTPTRSNIQEDNSRDNNINKKSPPPSQTIPIHDEGKQEDDVVEEVRNISSHSVDNAPVVEEENKSDHLDITTEDNHVGDAEVNNDAREEYSDINNNNNLPPPPAAQATLQCEEIGSGEQHDIAEEGDNISAQSVDDPVVAVEEIPTNNLDEMQPSTDDENQKDDSSLTGEVDNANFAETKQSLVSSLDPTIADEVPTNEVTTKVTTNEVTTTDNDEEEEIIDDSFPKAREFLSETINDDDATTFNHRDDDITVDSISRTRKAAEIVEGFDEYNDYAADDSKTIATNRTSISRVQPVSAAFKSASQEVAKKKNAHPHQSIFDILEKNFEELGEGGSGGGSRFGKKIAYQDVKLCFVAFVAVFSLPQEPVFANPVYSEANGVAASDKSNGDDVEELDIENQQYKSTTNGKSVNGESEPRQKSATRPSVPLSVAFALWNKVLQQSHGTGNEFTNDNLSYIRSTLVLLGLLELKSIERDRDDDVAQPPSSNNRLMGYSSNRSIECLSVHDEIHQQYGEFLAWGDQDGSLRSHVEKYEQRWNEAAMDASNQIGYNQYTLRMLPLNTMRANQMQDAFDLLKDKTFVRRRMRGLGASEAAKAQVGDVDEILVLIEKLLSKGGGVNAEPIDEQAALLSAYLQLKKYCLHEAEELARHYKDEDGNIKLGKAMMPKMADLGDAVHLMGASLGGYGFYDEEMEYYEEALRLKRLAVNGNIMKSVTAAETLHCMGFSLDNVGKGDDALECYDQALDIRLDCLGDNDLRVADTYHNKGALLCEEDRPDEAMECLEEALRIRELHYGEEHVSCADTMQWMGNLLRKHGDPSDALDYFKFALRIKQATLGSDDIDVANTLFNTAVLLDDLEKFELSLVAYKEALRIRKLVLGDKSPEVADTLFCMGNVATAMEKHSDALAYFKESIELMETLIKEADPSINEKDDNLLFIFNPPSIPLDQKSQYEKLNQAYEEALPLTKLIMGSDHANVCDILTRMGDLYKTLHDWDNAAGSFQGAVRARRAETPDDDGYEVAELLQKKGVTHLYKREFIRAKATFEVALQIWKKVSGADSIPIASATYCLGVAYYYLGDYSHSKLLFEECQRIQAKLFGEDSQNVATSFCWLGRQHVKLNDPNTALERYLSALQILKKEKASADYHVVILLLHAIGKMYQHEEVNLLDMSLKCFVQEIGVIRSKLDEEDCSTWKLLADAHFKAGMLYKIMKDTGEAIEHLSKALDYTKRYSNEESHRLATITDALGMLYASKEEFEEAKKYYSSAYSIYEKVSRNDQITSDCVFRLSKVLEVLKSELTLDFYKESLRVQRVNVEKDDERVAEILFCLGRVCLTSGLHRDAVKYFEEALTLRKQLRKDSVDVADTYHHLGMAHDKLKEREKALIFFKESVRINKSNSDKNALYRVSLDMANCAAACSQFSLAIDSYNDCLMATDGLENRRHDADVLQRMGDIQLHKLRNFEDATKHFLDALEMCRASEHPDSNCDIDEHTTGSNEEEKSSTVLTLLYKTAQSYSLSGDYENALDYFEEHIKMVESASSLNEELLADSLLQMGNIFANGDDPDFNMAVEKLQECLDIKKNVFGPENEHVADVNYALGLVYEKANDTDKATTHLAEALRFFKMKRNKAGAANVYHTLARMKASESAKTGSPDDRAAAMECYEEALKVRRQVMSLDDTDLASILYEYATLLCDDGELQGALPLLEEALRIQKSNKGLKDARVANILLKIAEVHVEGGRFDSSLVSLEQVILIEGSIDSSDDIDLGACQYLLGVTYIAREDFVKAIDALVEAQRLKESMYGRKSLECASVYNMLGKAYGKREIFDKAIESLVKALRIRKVELGNDSLEYGDSVFNLAEIHLAMNKHDQALNCLDEALRVYEAQEADPDQIIQAMEMKGDCLNEIDDYEASATTFQECIDVCHDASSDHEEVIASLSLKLGKSYAKLNDYDNAFGAYRESIRILSETCGAADLRVGDVMFEVGVLMCDQGSSDVSDKSIECFTEMIRVYTENGEATHTNVANALIHKATALIDRSEYDEAGAAIDEALKIYKSSLGNEAVEIGKAMLLYGTLHDAQNKNDDAMAAFNEALDIFRDTSTGEELNVSLALSNIGIIHARKAEFGEAVDKCKQALEIRKMHEGSDHDVAESLFNIGNILDQWSKEEALQYFEDSLKLYQSLPDEEDLAIANCLFKIGSVYWRRKNVNKSLRSYQESLRHCSNVEEEDVDSLLMSVYKGLADCYFEKDRYGKALDNYVECLKIQKVELEDGSTEIAYTCHRIGLIYQKEEEYENAMDFHSKALEILEASCDEGTKDCSASDLEVARILILTEEYEEALRRLENHLDKYCNDEDMSENVASVYELLGAAQRNLDQCNESIASLNKALDIRTKLFGETSAQVANTLVDLGRVMEDVSDGSDDAISLYDQAITIYQQIPDIDSTKVVGAYTRLAHLLDEKGNHEASLQSLKRALKLCSDCNGTDSVEVAEILHRLGKTYDHLGNYEKSSACFTRSVKIFRSIDDDYGVYISQALSFVGRNYARRKQFGKAVELCTESLKMQKELIGEVELVDIAHSLLNIGDIMNQWDKPEQALQFYEEALNSYEEVVGFDSLDVAMCKYNIGVVKKSAGESEKALKCFGEALKIHRTKEGDKSLNVATDLFQIAQIYDSYGNLKKALACFEECVRIRNDVLDEDHLDVLAARRYVSTLRKKMMQ</sequence>
<feature type="compositionally biased region" description="Basic and acidic residues" evidence="5">
    <location>
        <begin position="102"/>
        <end position="117"/>
    </location>
</feature>
<feature type="repeat" description="TPR" evidence="3">
    <location>
        <begin position="955"/>
        <end position="988"/>
    </location>
</feature>
<evidence type="ECO:0000256" key="5">
    <source>
        <dbReference type="SAM" id="MobiDB-lite"/>
    </source>
</evidence>
<dbReference type="EMBL" id="JATAAI010000015">
    <property type="protein sequence ID" value="KAK1740755.1"/>
    <property type="molecule type" value="Genomic_DNA"/>
</dbReference>
<feature type="repeat" description="TPR" evidence="3">
    <location>
        <begin position="1264"/>
        <end position="1297"/>
    </location>
</feature>
<dbReference type="Gene3D" id="1.25.40.10">
    <property type="entry name" value="Tetratricopeptide repeat domain"/>
    <property type="match status" value="11"/>
</dbReference>
<feature type="repeat" description="TPR" evidence="3">
    <location>
        <begin position="1870"/>
        <end position="1903"/>
    </location>
</feature>
<comment type="caution">
    <text evidence="6">The sequence shown here is derived from an EMBL/GenBank/DDBJ whole genome shotgun (WGS) entry which is preliminary data.</text>
</comment>
<feature type="compositionally biased region" description="Basic and acidic residues" evidence="5">
    <location>
        <begin position="16"/>
        <end position="25"/>
    </location>
</feature>
<dbReference type="PROSITE" id="PS50005">
    <property type="entry name" value="TPR"/>
    <property type="match status" value="12"/>
</dbReference>
<feature type="repeat" description="TPR" evidence="3">
    <location>
        <begin position="1306"/>
        <end position="1339"/>
    </location>
</feature>
<feature type="repeat" description="TPR" evidence="3">
    <location>
        <begin position="1429"/>
        <end position="1462"/>
    </location>
</feature>
<keyword evidence="2 3" id="KW-0802">TPR repeat</keyword>
<evidence type="ECO:0000313" key="6">
    <source>
        <dbReference type="EMBL" id="KAK1740755.1"/>
    </source>
</evidence>
<evidence type="ECO:0000256" key="3">
    <source>
        <dbReference type="PROSITE-ProRule" id="PRU00339"/>
    </source>
</evidence>
<feature type="repeat" description="TPR" evidence="3">
    <location>
        <begin position="1388"/>
        <end position="1421"/>
    </location>
</feature>
<gene>
    <name evidence="6" type="ORF">QTG54_008850</name>
</gene>
<proteinExistence type="predicted"/>
<feature type="region of interest" description="Disordered" evidence="5">
    <location>
        <begin position="466"/>
        <end position="495"/>
    </location>
</feature>
<feature type="compositionally biased region" description="Polar residues" evidence="5">
    <location>
        <begin position="72"/>
        <end position="81"/>
    </location>
</feature>
<feature type="compositionally biased region" description="Basic and acidic residues" evidence="5">
    <location>
        <begin position="132"/>
        <end position="150"/>
    </location>
</feature>
<dbReference type="Proteomes" id="UP001224775">
    <property type="component" value="Unassembled WGS sequence"/>
</dbReference>
<keyword evidence="4" id="KW-0175">Coiled coil</keyword>
<feature type="compositionally biased region" description="Acidic residues" evidence="5">
    <location>
        <begin position="26"/>
        <end position="41"/>
    </location>
</feature>
<feature type="repeat" description="TPR" evidence="3">
    <location>
        <begin position="1569"/>
        <end position="1602"/>
    </location>
</feature>
<dbReference type="InterPro" id="IPR011990">
    <property type="entry name" value="TPR-like_helical_dom_sf"/>
</dbReference>
<evidence type="ECO:0000256" key="2">
    <source>
        <dbReference type="ARBA" id="ARBA00022803"/>
    </source>
</evidence>
<keyword evidence="1" id="KW-0677">Repeat</keyword>
<feature type="repeat" description="TPR" evidence="3">
    <location>
        <begin position="829"/>
        <end position="862"/>
    </location>
</feature>
<evidence type="ECO:0000313" key="7">
    <source>
        <dbReference type="Proteomes" id="UP001224775"/>
    </source>
</evidence>
<keyword evidence="7" id="KW-1185">Reference proteome</keyword>
<evidence type="ECO:0000256" key="1">
    <source>
        <dbReference type="ARBA" id="ARBA00022737"/>
    </source>
</evidence>
<name>A0AAD8Y824_9STRA</name>
<feature type="repeat" description="TPR" evidence="3">
    <location>
        <begin position="1995"/>
        <end position="2028"/>
    </location>
</feature>
<evidence type="ECO:0000256" key="4">
    <source>
        <dbReference type="SAM" id="Coils"/>
    </source>
</evidence>
<feature type="region of interest" description="Disordered" evidence="5">
    <location>
        <begin position="188"/>
        <end position="240"/>
    </location>
</feature>
<feature type="coiled-coil region" evidence="4">
    <location>
        <begin position="2346"/>
        <end position="2442"/>
    </location>
</feature>
<dbReference type="SUPFAM" id="SSF48452">
    <property type="entry name" value="TPR-like"/>
    <property type="match status" value="8"/>
</dbReference>
<dbReference type="SMART" id="SM00028">
    <property type="entry name" value="TPR"/>
    <property type="match status" value="40"/>
</dbReference>
<dbReference type="InterPro" id="IPR019734">
    <property type="entry name" value="TPR_rpt"/>
</dbReference>
<feature type="repeat" description="TPR" evidence="3">
    <location>
        <begin position="2333"/>
        <end position="2366"/>
    </location>
</feature>
<feature type="repeat" description="TPR" evidence="3">
    <location>
        <begin position="2543"/>
        <end position="2576"/>
    </location>
</feature>
<feature type="repeat" description="TPR" evidence="3">
    <location>
        <begin position="871"/>
        <end position="904"/>
    </location>
</feature>
<dbReference type="PANTHER" id="PTHR45641">
    <property type="entry name" value="TETRATRICOPEPTIDE REPEAT PROTEIN (AFU_ORTHOLOGUE AFUA_6G03870)"/>
    <property type="match status" value="1"/>
</dbReference>
<feature type="compositionally biased region" description="Polar residues" evidence="5">
    <location>
        <begin position="468"/>
        <end position="483"/>
    </location>
</feature>
<dbReference type="Pfam" id="PF13424">
    <property type="entry name" value="TPR_12"/>
    <property type="match status" value="12"/>
</dbReference>
<dbReference type="Pfam" id="PF13374">
    <property type="entry name" value="TPR_10"/>
    <property type="match status" value="1"/>
</dbReference>
<dbReference type="PANTHER" id="PTHR45641:SF19">
    <property type="entry name" value="NEPHROCYSTIN-3"/>
    <property type="match status" value="1"/>
</dbReference>
<feature type="region of interest" description="Disordered" evidence="5">
    <location>
        <begin position="1"/>
        <end position="150"/>
    </location>
</feature>
<accession>A0AAD8Y824</accession>
<feature type="compositionally biased region" description="Polar residues" evidence="5">
    <location>
        <begin position="216"/>
        <end position="226"/>
    </location>
</feature>